<feature type="compositionally biased region" description="Low complexity" evidence="4">
    <location>
        <begin position="1"/>
        <end position="22"/>
    </location>
</feature>
<keyword evidence="7" id="KW-1185">Reference proteome</keyword>
<dbReference type="PANTHER" id="PTHR30146:SF109">
    <property type="entry name" value="HTH-TYPE TRANSCRIPTIONAL REGULATOR GALS"/>
    <property type="match status" value="1"/>
</dbReference>
<feature type="domain" description="HTH gntR-type" evidence="5">
    <location>
        <begin position="24"/>
        <end position="92"/>
    </location>
</feature>
<dbReference type="RefSeq" id="WP_105483361.1">
    <property type="nucleotide sequence ID" value="NZ_NIGF01000006.1"/>
</dbReference>
<dbReference type="CDD" id="cd06267">
    <property type="entry name" value="PBP1_LacI_sugar_binding-like"/>
    <property type="match status" value="1"/>
</dbReference>
<dbReference type="InterPro" id="IPR036388">
    <property type="entry name" value="WH-like_DNA-bd_sf"/>
</dbReference>
<proteinExistence type="predicted"/>
<evidence type="ECO:0000256" key="1">
    <source>
        <dbReference type="ARBA" id="ARBA00023015"/>
    </source>
</evidence>
<dbReference type="Gene3D" id="3.40.50.2300">
    <property type="match status" value="2"/>
</dbReference>
<dbReference type="InterPro" id="IPR028082">
    <property type="entry name" value="Peripla_BP_I"/>
</dbReference>
<dbReference type="Pfam" id="PF00392">
    <property type="entry name" value="GntR"/>
    <property type="match status" value="1"/>
</dbReference>
<dbReference type="AlphaFoldDB" id="A0A2S8STV0"/>
<dbReference type="Gene3D" id="1.10.10.10">
    <property type="entry name" value="Winged helix-like DNA-binding domain superfamily/Winged helix DNA-binding domain"/>
    <property type="match status" value="1"/>
</dbReference>
<dbReference type="SMART" id="SM00345">
    <property type="entry name" value="HTH_GNTR"/>
    <property type="match status" value="1"/>
</dbReference>
<keyword evidence="2 6" id="KW-0238">DNA-binding</keyword>
<dbReference type="InterPro" id="IPR036390">
    <property type="entry name" value="WH_DNA-bd_sf"/>
</dbReference>
<dbReference type="OrthoDB" id="9813468at2"/>
<dbReference type="SUPFAM" id="SSF53822">
    <property type="entry name" value="Periplasmic binding protein-like I"/>
    <property type="match status" value="1"/>
</dbReference>
<reference evidence="6 7" key="1">
    <citation type="journal article" date="2018" name="Syst. Appl. Microbiol.">
        <title>Abditibacterium utsteinense sp. nov., the first cultivated member of candidate phylum FBP, isolated from ice-free Antarctic soil samples.</title>
        <authorList>
            <person name="Tahon G."/>
            <person name="Tytgat B."/>
            <person name="Lebbe L."/>
            <person name="Carlier A."/>
            <person name="Willems A."/>
        </authorList>
    </citation>
    <scope>NUCLEOTIDE SEQUENCE [LARGE SCALE GENOMIC DNA]</scope>
    <source>
        <strain evidence="6 7">LMG 29911</strain>
    </source>
</reference>
<protein>
    <submittedName>
        <fullName evidence="6">DNA-binding transcriptional regulator, LacI/PurR family</fullName>
    </submittedName>
</protein>
<comment type="caution">
    <text evidence="6">The sequence shown here is derived from an EMBL/GenBank/DDBJ whole genome shotgun (WGS) entry which is preliminary data.</text>
</comment>
<evidence type="ECO:0000256" key="2">
    <source>
        <dbReference type="ARBA" id="ARBA00023125"/>
    </source>
</evidence>
<accession>A0A2S8STV0</accession>
<keyword evidence="1" id="KW-0805">Transcription regulation</keyword>
<dbReference type="EMBL" id="NIGF01000006">
    <property type="protein sequence ID" value="PQV64220.1"/>
    <property type="molecule type" value="Genomic_DNA"/>
</dbReference>
<evidence type="ECO:0000256" key="3">
    <source>
        <dbReference type="ARBA" id="ARBA00023163"/>
    </source>
</evidence>
<name>A0A2S8STV0_9BACT</name>
<dbReference type="GO" id="GO:0003700">
    <property type="term" value="F:DNA-binding transcription factor activity"/>
    <property type="evidence" value="ECO:0007669"/>
    <property type="project" value="InterPro"/>
</dbReference>
<dbReference type="Pfam" id="PF13377">
    <property type="entry name" value="Peripla_BP_3"/>
    <property type="match status" value="1"/>
</dbReference>
<keyword evidence="3" id="KW-0804">Transcription</keyword>
<dbReference type="SUPFAM" id="SSF46785">
    <property type="entry name" value="Winged helix' DNA-binding domain"/>
    <property type="match status" value="1"/>
</dbReference>
<dbReference type="PANTHER" id="PTHR30146">
    <property type="entry name" value="LACI-RELATED TRANSCRIPTIONAL REPRESSOR"/>
    <property type="match status" value="1"/>
</dbReference>
<dbReference type="InterPro" id="IPR000524">
    <property type="entry name" value="Tscrpt_reg_HTH_GntR"/>
</dbReference>
<sequence>MQDPNTSDSNPSDSSAPDSSAPEVAKHRLVREAINHSIRSGEVRPGERLPAERELARLHGVSYMTARRAVTEMVEAGLLERRGREGTFVRAYGASRLSTTVVHLIYPDFDTPSIKAMLRFSLRECENRGWKTHIIRLNPSNERLAVRALQDGELAMVLVEGPELQGALGEAMQKADGRAVLIGNRLDGVGVPSVLADDAQAVRLAVRHLREKGHEKIALLSSHPRHAIDRVQIATWRSSLSAIEREVGHAVPQDLIVINTPRHESETEFTLEGVKAYFERGGKATALITPNDEMALATLAACRASEKNVPEAVSIVNSGDSPMMTVAHPTVTCIDVHLEAHIAQAMEFLDAAVQNLANPFDRLRLIEPHLIERESVASSTAQA</sequence>
<dbReference type="InterPro" id="IPR046335">
    <property type="entry name" value="LacI/GalR-like_sensor"/>
</dbReference>
<dbReference type="PROSITE" id="PS50949">
    <property type="entry name" value="HTH_GNTR"/>
    <property type="match status" value="1"/>
</dbReference>
<organism evidence="6 7">
    <name type="scientific">Abditibacterium utsteinense</name>
    <dbReference type="NCBI Taxonomy" id="1960156"/>
    <lineage>
        <taxon>Bacteria</taxon>
        <taxon>Pseudomonadati</taxon>
        <taxon>Abditibacteriota</taxon>
        <taxon>Abditibacteriia</taxon>
        <taxon>Abditibacteriales</taxon>
        <taxon>Abditibacteriaceae</taxon>
        <taxon>Abditibacterium</taxon>
    </lineage>
</organism>
<evidence type="ECO:0000313" key="6">
    <source>
        <dbReference type="EMBL" id="PQV64220.1"/>
    </source>
</evidence>
<evidence type="ECO:0000259" key="5">
    <source>
        <dbReference type="PROSITE" id="PS50949"/>
    </source>
</evidence>
<dbReference type="GO" id="GO:0000976">
    <property type="term" value="F:transcription cis-regulatory region binding"/>
    <property type="evidence" value="ECO:0007669"/>
    <property type="project" value="TreeGrafter"/>
</dbReference>
<gene>
    <name evidence="6" type="ORF">B1R32_10664</name>
</gene>
<feature type="region of interest" description="Disordered" evidence="4">
    <location>
        <begin position="1"/>
        <end position="24"/>
    </location>
</feature>
<evidence type="ECO:0000256" key="4">
    <source>
        <dbReference type="SAM" id="MobiDB-lite"/>
    </source>
</evidence>
<evidence type="ECO:0000313" key="7">
    <source>
        <dbReference type="Proteomes" id="UP000237684"/>
    </source>
</evidence>
<dbReference type="CDD" id="cd07377">
    <property type="entry name" value="WHTH_GntR"/>
    <property type="match status" value="1"/>
</dbReference>
<dbReference type="Proteomes" id="UP000237684">
    <property type="component" value="Unassembled WGS sequence"/>
</dbReference>
<dbReference type="InParanoid" id="A0A2S8STV0"/>